<organism evidence="2 3">
    <name type="scientific">Paenibacillus taihuensis</name>
    <dbReference type="NCBI Taxonomy" id="1156355"/>
    <lineage>
        <taxon>Bacteria</taxon>
        <taxon>Bacillati</taxon>
        <taxon>Bacillota</taxon>
        <taxon>Bacilli</taxon>
        <taxon>Bacillales</taxon>
        <taxon>Paenibacillaceae</taxon>
        <taxon>Paenibacillus</taxon>
    </lineage>
</organism>
<evidence type="ECO:0000313" key="3">
    <source>
        <dbReference type="Proteomes" id="UP000256304"/>
    </source>
</evidence>
<protein>
    <submittedName>
        <fullName evidence="2">Uncharacterized protein</fullName>
    </submittedName>
</protein>
<reference evidence="2 3" key="1">
    <citation type="submission" date="2018-08" db="EMBL/GenBank/DDBJ databases">
        <title>Genomic Encyclopedia of Type Strains, Phase III (KMG-III): the genomes of soil and plant-associated and newly described type strains.</title>
        <authorList>
            <person name="Whitman W."/>
        </authorList>
    </citation>
    <scope>NUCLEOTIDE SEQUENCE [LARGE SCALE GENOMIC DNA]</scope>
    <source>
        <strain evidence="2 3">CGMCC 1.10966</strain>
    </source>
</reference>
<comment type="caution">
    <text evidence="2">The sequence shown here is derived from an EMBL/GenBank/DDBJ whole genome shotgun (WGS) entry which is preliminary data.</text>
</comment>
<proteinExistence type="predicted"/>
<dbReference type="EMBL" id="QTTN01000019">
    <property type="protein sequence ID" value="REE81259.1"/>
    <property type="molecule type" value="Genomic_DNA"/>
</dbReference>
<keyword evidence="1" id="KW-0472">Membrane</keyword>
<dbReference type="RefSeq" id="WP_116190191.1">
    <property type="nucleotide sequence ID" value="NZ_QTTN01000019.1"/>
</dbReference>
<keyword evidence="3" id="KW-1185">Reference proteome</keyword>
<accession>A0A3D9RMY1</accession>
<dbReference type="AlphaFoldDB" id="A0A3D9RMY1"/>
<sequence length="79" mass="8792">MSNLEAAVKTNTYSDAVKAKPYKKPLRKIIYPYLFIATFSVLVLVFSILPAVATIGMSFTDLNASMTVRRLCHVLEIPV</sequence>
<gene>
    <name evidence="2" type="ORF">A8990_11994</name>
</gene>
<evidence type="ECO:0000256" key="1">
    <source>
        <dbReference type="SAM" id="Phobius"/>
    </source>
</evidence>
<dbReference type="SUPFAM" id="SSF160964">
    <property type="entry name" value="MalF N-terminal region-like"/>
    <property type="match status" value="1"/>
</dbReference>
<keyword evidence="1" id="KW-0812">Transmembrane</keyword>
<keyword evidence="1" id="KW-1133">Transmembrane helix</keyword>
<feature type="transmembrane region" description="Helical" evidence="1">
    <location>
        <begin position="30"/>
        <end position="53"/>
    </location>
</feature>
<dbReference type="Proteomes" id="UP000256304">
    <property type="component" value="Unassembled WGS sequence"/>
</dbReference>
<evidence type="ECO:0000313" key="2">
    <source>
        <dbReference type="EMBL" id="REE81259.1"/>
    </source>
</evidence>
<name>A0A3D9RMY1_9BACL</name>